<organism evidence="2 3">
    <name type="scientific">[Clostridium] clostridioforme 90A8</name>
    <dbReference type="NCBI Taxonomy" id="999408"/>
    <lineage>
        <taxon>Bacteria</taxon>
        <taxon>Bacillati</taxon>
        <taxon>Bacillota</taxon>
        <taxon>Clostridia</taxon>
        <taxon>Lachnospirales</taxon>
        <taxon>Lachnospiraceae</taxon>
        <taxon>Enterocloster</taxon>
    </lineage>
</organism>
<protein>
    <recommendedName>
        <fullName evidence="1">Zinc-ribbon domain-containing protein</fullName>
    </recommendedName>
</protein>
<comment type="caution">
    <text evidence="2">The sequence shown here is derived from an EMBL/GenBank/DDBJ whole genome shotgun (WGS) entry which is preliminary data.</text>
</comment>
<feature type="domain" description="Zinc-ribbon" evidence="1">
    <location>
        <begin position="2"/>
        <end position="24"/>
    </location>
</feature>
<dbReference type="RefSeq" id="WP_002595139.1">
    <property type="nucleotide sequence ID" value="NZ_KB851004.1"/>
</dbReference>
<evidence type="ECO:0000259" key="1">
    <source>
        <dbReference type="Pfam" id="PF13240"/>
    </source>
</evidence>
<accession>A0A0E2H1J3</accession>
<gene>
    <name evidence="2" type="ORF">HMPREF1090_05755</name>
</gene>
<sequence>MYCENCGIEVDENAAFCSQCGHPLMKKEQSFIDDAGNQEKKEDTFAFQHSRATKGEKNAEGVFKETFDYKQKFQSAKKGIMKELLGRDEQNVMIYS</sequence>
<dbReference type="EMBL" id="AGYR01000083">
    <property type="protein sequence ID" value="ENZ05172.1"/>
    <property type="molecule type" value="Genomic_DNA"/>
</dbReference>
<reference evidence="2 3" key="1">
    <citation type="submission" date="2013-01" db="EMBL/GenBank/DDBJ databases">
        <title>The Genome Sequence of Clostridium clostridioforme 90A8.</title>
        <authorList>
            <consortium name="The Broad Institute Genome Sequencing Platform"/>
            <person name="Earl A."/>
            <person name="Ward D."/>
            <person name="Feldgarden M."/>
            <person name="Gevers D."/>
            <person name="Courvalin P."/>
            <person name="Lambert T."/>
            <person name="Walker B."/>
            <person name="Young S.K."/>
            <person name="Zeng Q."/>
            <person name="Gargeya S."/>
            <person name="Fitzgerald M."/>
            <person name="Haas B."/>
            <person name="Abouelleil A."/>
            <person name="Alvarado L."/>
            <person name="Arachchi H.M."/>
            <person name="Berlin A.M."/>
            <person name="Chapman S.B."/>
            <person name="Dewar J."/>
            <person name="Goldberg J."/>
            <person name="Griggs A."/>
            <person name="Gujja S."/>
            <person name="Hansen M."/>
            <person name="Howarth C."/>
            <person name="Imamovic A."/>
            <person name="Larimer J."/>
            <person name="McCowan C."/>
            <person name="Murphy C."/>
            <person name="Neiman D."/>
            <person name="Pearson M."/>
            <person name="Priest M."/>
            <person name="Roberts A."/>
            <person name="Saif S."/>
            <person name="Shea T."/>
            <person name="Sisk P."/>
            <person name="Sykes S."/>
            <person name="Wortman J."/>
            <person name="Nusbaum C."/>
            <person name="Birren B."/>
        </authorList>
    </citation>
    <scope>NUCLEOTIDE SEQUENCE [LARGE SCALE GENOMIC DNA]</scope>
    <source>
        <strain evidence="2 3">90A8</strain>
    </source>
</reference>
<dbReference type="Proteomes" id="UP000013085">
    <property type="component" value="Unassembled WGS sequence"/>
</dbReference>
<evidence type="ECO:0000313" key="2">
    <source>
        <dbReference type="EMBL" id="ENZ05172.1"/>
    </source>
</evidence>
<proteinExistence type="predicted"/>
<dbReference type="AlphaFoldDB" id="A0A0E2H1J3"/>
<dbReference type="InterPro" id="IPR026870">
    <property type="entry name" value="Zinc_ribbon_dom"/>
</dbReference>
<name>A0A0E2H1J3_9FIRM</name>
<dbReference type="HOGENOM" id="CLU_2354792_0_0_9"/>
<evidence type="ECO:0000313" key="3">
    <source>
        <dbReference type="Proteomes" id="UP000013085"/>
    </source>
</evidence>
<dbReference type="PATRIC" id="fig|999408.3.peg.6161"/>
<dbReference type="Pfam" id="PF13240">
    <property type="entry name" value="Zn_Ribbon_1"/>
    <property type="match status" value="1"/>
</dbReference>